<accession>A8Q452</accession>
<reference evidence="20 21" key="1">
    <citation type="journal article" date="2007" name="Proc. Natl. Acad. Sci. U.S.A.">
        <title>Dandruff-associated Malassezia genomes reveal convergent and divergent virulence traits shared with plant and human fungal pathogens.</title>
        <authorList>
            <person name="Xu J."/>
            <person name="Saunders C.W."/>
            <person name="Hu P."/>
            <person name="Grant R.A."/>
            <person name="Boekhout T."/>
            <person name="Kuramae E.E."/>
            <person name="Kronstad J.W."/>
            <person name="Deangelis Y.M."/>
            <person name="Reeder N.L."/>
            <person name="Johnstone K.R."/>
            <person name="Leland M."/>
            <person name="Fieno A.M."/>
            <person name="Begley W.M."/>
            <person name="Sun Y."/>
            <person name="Lacey M.P."/>
            <person name="Chaudhary T."/>
            <person name="Keough T."/>
            <person name="Chu L."/>
            <person name="Sears R."/>
            <person name="Yuan B."/>
            <person name="Dawson T.L.Jr."/>
        </authorList>
    </citation>
    <scope>NUCLEOTIDE SEQUENCE [LARGE SCALE GENOMIC DNA]</scope>
    <source>
        <strain evidence="21">ATCC MYA-4612 / CBS 7966</strain>
    </source>
</reference>
<keyword evidence="13" id="KW-0325">Glycoprotein</keyword>
<evidence type="ECO:0000256" key="6">
    <source>
        <dbReference type="ARBA" id="ARBA00022692"/>
    </source>
</evidence>
<dbReference type="GO" id="GO:0005802">
    <property type="term" value="C:trans-Golgi network"/>
    <property type="evidence" value="ECO:0007669"/>
    <property type="project" value="TreeGrafter"/>
</dbReference>
<keyword evidence="21" id="KW-1185">Reference proteome</keyword>
<dbReference type="EC" id="3.4.16.6" evidence="14"/>
<gene>
    <name evidence="20" type="ORF">MGL_2499</name>
</gene>
<dbReference type="RefSeq" id="XP_001730117.1">
    <property type="nucleotide sequence ID" value="XM_001730065.1"/>
</dbReference>
<evidence type="ECO:0000256" key="11">
    <source>
        <dbReference type="ARBA" id="ARBA00023034"/>
    </source>
</evidence>
<dbReference type="Gene3D" id="3.40.50.1820">
    <property type="entry name" value="alpha/beta hydrolase"/>
    <property type="match status" value="1"/>
</dbReference>
<evidence type="ECO:0000256" key="12">
    <source>
        <dbReference type="ARBA" id="ARBA00023136"/>
    </source>
</evidence>
<evidence type="ECO:0000256" key="5">
    <source>
        <dbReference type="ARBA" id="ARBA00022670"/>
    </source>
</evidence>
<dbReference type="Proteomes" id="UP000008837">
    <property type="component" value="Unassembled WGS sequence"/>
</dbReference>
<dbReference type="SUPFAM" id="SSF53474">
    <property type="entry name" value="alpha/beta-Hydrolases"/>
    <property type="match status" value="1"/>
</dbReference>
<dbReference type="InterPro" id="IPR029058">
    <property type="entry name" value="AB_hydrolase_fold"/>
</dbReference>
<comment type="catalytic activity">
    <reaction evidence="19">
        <text>a monoacylglycerol + H2O = glycerol + a fatty acid + H(+)</text>
        <dbReference type="Rhea" id="RHEA:15245"/>
        <dbReference type="ChEBI" id="CHEBI:15377"/>
        <dbReference type="ChEBI" id="CHEBI:15378"/>
        <dbReference type="ChEBI" id="CHEBI:17408"/>
        <dbReference type="ChEBI" id="CHEBI:17754"/>
        <dbReference type="ChEBI" id="CHEBI:28868"/>
    </reaction>
</comment>
<evidence type="ECO:0000256" key="19">
    <source>
        <dbReference type="ARBA" id="ARBA00048461"/>
    </source>
</evidence>
<protein>
    <recommendedName>
        <fullName evidence="16">Pheromone-processing carboxypeptidase KEX1</fullName>
        <ecNumber evidence="14">3.4.16.6</ecNumber>
    </recommendedName>
    <alternativeName>
        <fullName evidence="17">Carboxypeptidase D</fullName>
    </alternativeName>
    <alternativeName>
        <fullName evidence="15">Pheromone-processing carboxypeptidase kex1</fullName>
    </alternativeName>
</protein>
<evidence type="ECO:0000313" key="20">
    <source>
        <dbReference type="EMBL" id="EDP42903.1"/>
    </source>
</evidence>
<dbReference type="InParanoid" id="A8Q452"/>
<dbReference type="VEuPathDB" id="FungiDB:MGL_2499"/>
<dbReference type="OMA" id="FLPNPMY"/>
<evidence type="ECO:0000256" key="17">
    <source>
        <dbReference type="ARBA" id="ARBA00042717"/>
    </source>
</evidence>
<name>A8Q452_MALGO</name>
<evidence type="ECO:0000256" key="8">
    <source>
        <dbReference type="ARBA" id="ARBA00022729"/>
    </source>
</evidence>
<comment type="catalytic activity">
    <reaction evidence="18">
        <text>a diacylglycerol + H2O = a monoacylglycerol + a fatty acid + H(+)</text>
        <dbReference type="Rhea" id="RHEA:32731"/>
        <dbReference type="ChEBI" id="CHEBI:15377"/>
        <dbReference type="ChEBI" id="CHEBI:15378"/>
        <dbReference type="ChEBI" id="CHEBI:17408"/>
        <dbReference type="ChEBI" id="CHEBI:18035"/>
        <dbReference type="ChEBI" id="CHEBI:28868"/>
    </reaction>
</comment>
<keyword evidence="11" id="KW-0333">Golgi apparatus</keyword>
<keyword evidence="12" id="KW-0472">Membrane</keyword>
<evidence type="ECO:0000256" key="2">
    <source>
        <dbReference type="ARBA" id="ARBA00004393"/>
    </source>
</evidence>
<dbReference type="GO" id="GO:0006508">
    <property type="term" value="P:proteolysis"/>
    <property type="evidence" value="ECO:0007669"/>
    <property type="project" value="UniProtKB-KW"/>
</dbReference>
<evidence type="ECO:0000256" key="16">
    <source>
        <dbReference type="ARBA" id="ARBA00040628"/>
    </source>
</evidence>
<organism evidence="20 21">
    <name type="scientific">Malassezia globosa (strain ATCC MYA-4612 / CBS 7966)</name>
    <name type="common">Dandruff-associated fungus</name>
    <dbReference type="NCBI Taxonomy" id="425265"/>
    <lineage>
        <taxon>Eukaryota</taxon>
        <taxon>Fungi</taxon>
        <taxon>Dikarya</taxon>
        <taxon>Basidiomycota</taxon>
        <taxon>Ustilaginomycotina</taxon>
        <taxon>Malasseziomycetes</taxon>
        <taxon>Malasseziales</taxon>
        <taxon>Malasseziaceae</taxon>
        <taxon>Malassezia</taxon>
    </lineage>
</organism>
<keyword evidence="6" id="KW-0812">Transmembrane</keyword>
<comment type="catalytic activity">
    <reaction evidence="1">
        <text>Preferential release of a C-terminal arginine or lysine residue.</text>
        <dbReference type="EC" id="3.4.16.6"/>
    </reaction>
</comment>
<keyword evidence="4" id="KW-0121">Carboxypeptidase</keyword>
<keyword evidence="5" id="KW-0645">Protease</keyword>
<keyword evidence="10" id="KW-1133">Transmembrane helix</keyword>
<dbReference type="GO" id="GO:0006915">
    <property type="term" value="P:apoptotic process"/>
    <property type="evidence" value="ECO:0007669"/>
    <property type="project" value="UniProtKB-KW"/>
</dbReference>
<comment type="subcellular location">
    <subcellularLocation>
        <location evidence="2">Golgi apparatus</location>
        <location evidence="2">trans-Golgi network membrane</location>
        <topology evidence="2">Single-pass type I membrane protein</topology>
    </subcellularLocation>
</comment>
<comment type="similarity">
    <text evidence="3">Belongs to the peptidase S10 family.</text>
</comment>
<keyword evidence="8" id="KW-0732">Signal</keyword>
<dbReference type="KEGG" id="mgl:MGL_2499"/>
<dbReference type="PANTHER" id="PTHR11802:SF190">
    <property type="entry name" value="PHEROMONE-PROCESSING CARBOXYPEPTIDASE KEX1"/>
    <property type="match status" value="1"/>
</dbReference>
<dbReference type="EMBL" id="AAYY01000009">
    <property type="protein sequence ID" value="EDP42903.1"/>
    <property type="molecule type" value="Genomic_DNA"/>
</dbReference>
<evidence type="ECO:0000313" key="21">
    <source>
        <dbReference type="Proteomes" id="UP000008837"/>
    </source>
</evidence>
<keyword evidence="7" id="KW-0053">Apoptosis</keyword>
<evidence type="ECO:0000256" key="3">
    <source>
        <dbReference type="ARBA" id="ARBA00009431"/>
    </source>
</evidence>
<dbReference type="InterPro" id="IPR001563">
    <property type="entry name" value="Peptidase_S10"/>
</dbReference>
<sequence length="249" mass="28893">MAHQKRTSPFAVPYLPGEDSASERAFDIEAGYLPVRKPVDGGTEPQDDAHLYFMLHRAMYPQARRKLVFWLNGGPGCSSFDGALLELGALRIQRNGSLALARPGYAWNEYADVVYVDQPVGTGFSYVSNHAYAKTLEQVAKEFVYFLHEFVRAYPAYMNETDVYLAGESLYVARVDDACANDTRWYAVRGNTFRTLHMSCSRIRRTRMEQLQMLWQPWEEEKKRGRCQQHMRKEAVEQCRRRHHHRPFC</sequence>
<proteinExistence type="inferred from homology"/>
<dbReference type="STRING" id="425265.A8Q452"/>
<dbReference type="Pfam" id="PF00450">
    <property type="entry name" value="Peptidase_S10"/>
    <property type="match status" value="1"/>
</dbReference>
<evidence type="ECO:0000256" key="1">
    <source>
        <dbReference type="ARBA" id="ARBA00001003"/>
    </source>
</evidence>
<dbReference type="PANTHER" id="PTHR11802">
    <property type="entry name" value="SERINE PROTEASE FAMILY S10 SERINE CARBOXYPEPTIDASE"/>
    <property type="match status" value="1"/>
</dbReference>
<evidence type="ECO:0000256" key="15">
    <source>
        <dbReference type="ARBA" id="ARBA00040403"/>
    </source>
</evidence>
<keyword evidence="9" id="KW-0378">Hydrolase</keyword>
<dbReference type="OrthoDB" id="443318at2759"/>
<dbReference type="AlphaFoldDB" id="A8Q452"/>
<evidence type="ECO:0000256" key="18">
    <source>
        <dbReference type="ARBA" id="ARBA00047591"/>
    </source>
</evidence>
<comment type="caution">
    <text evidence="20">The sequence shown here is derived from an EMBL/GenBank/DDBJ whole genome shotgun (WGS) entry which is preliminary data.</text>
</comment>
<dbReference type="GO" id="GO:0004185">
    <property type="term" value="F:serine-type carboxypeptidase activity"/>
    <property type="evidence" value="ECO:0007669"/>
    <property type="project" value="UniProtKB-EC"/>
</dbReference>
<evidence type="ECO:0000256" key="10">
    <source>
        <dbReference type="ARBA" id="ARBA00022989"/>
    </source>
</evidence>
<dbReference type="GeneID" id="5854424"/>
<evidence type="ECO:0000256" key="4">
    <source>
        <dbReference type="ARBA" id="ARBA00022645"/>
    </source>
</evidence>
<evidence type="ECO:0000256" key="13">
    <source>
        <dbReference type="ARBA" id="ARBA00023180"/>
    </source>
</evidence>
<evidence type="ECO:0000256" key="7">
    <source>
        <dbReference type="ARBA" id="ARBA00022703"/>
    </source>
</evidence>
<evidence type="ECO:0000256" key="9">
    <source>
        <dbReference type="ARBA" id="ARBA00022801"/>
    </source>
</evidence>
<evidence type="ECO:0000256" key="14">
    <source>
        <dbReference type="ARBA" id="ARBA00038895"/>
    </source>
</evidence>